<evidence type="ECO:0000256" key="5">
    <source>
        <dbReference type="ARBA" id="ARBA00022692"/>
    </source>
</evidence>
<accession>A0A4P7SIR4</accession>
<feature type="transmembrane region" description="Helical" evidence="8">
    <location>
        <begin position="296"/>
        <end position="314"/>
    </location>
</feature>
<reference evidence="9 10" key="1">
    <citation type="submission" date="2019-04" db="EMBL/GenBank/DDBJ databases">
        <title>Isolation and identification of Cellulomonas shaoxiangyii sp. Nov. isolated from feces of the Tibetan antelopes (Pantholops hodgsonii) in the Qinghai-Tibet plateau of China.</title>
        <authorList>
            <person name="Tian Z."/>
        </authorList>
    </citation>
    <scope>NUCLEOTIDE SEQUENCE [LARGE SCALE GENOMIC DNA]</scope>
    <source>
        <strain evidence="9 10">Z28</strain>
    </source>
</reference>
<dbReference type="Gene3D" id="1.10.3470.10">
    <property type="entry name" value="ABC transporter involved in vitamin B12 uptake, BtuC"/>
    <property type="match status" value="1"/>
</dbReference>
<dbReference type="InterPro" id="IPR037294">
    <property type="entry name" value="ABC_BtuC-like"/>
</dbReference>
<dbReference type="EMBL" id="CP039291">
    <property type="protein sequence ID" value="QCB92966.1"/>
    <property type="molecule type" value="Genomic_DNA"/>
</dbReference>
<name>A0A4P7SIR4_9CELL</name>
<proteinExistence type="inferred from homology"/>
<dbReference type="FunFam" id="1.10.3470.10:FF:000001">
    <property type="entry name" value="Vitamin B12 ABC transporter permease BtuC"/>
    <property type="match status" value="1"/>
</dbReference>
<evidence type="ECO:0000256" key="1">
    <source>
        <dbReference type="ARBA" id="ARBA00004651"/>
    </source>
</evidence>
<feature type="transmembrane region" description="Helical" evidence="8">
    <location>
        <begin position="209"/>
        <end position="232"/>
    </location>
</feature>
<dbReference type="InterPro" id="IPR000522">
    <property type="entry name" value="ABC_transptr_permease_BtuC"/>
</dbReference>
<dbReference type="GO" id="GO:0022857">
    <property type="term" value="F:transmembrane transporter activity"/>
    <property type="evidence" value="ECO:0007669"/>
    <property type="project" value="InterPro"/>
</dbReference>
<dbReference type="OrthoDB" id="9782305at2"/>
<dbReference type="RefSeq" id="WP_135973917.1">
    <property type="nucleotide sequence ID" value="NZ_CP039291.1"/>
</dbReference>
<evidence type="ECO:0000256" key="4">
    <source>
        <dbReference type="ARBA" id="ARBA00022475"/>
    </source>
</evidence>
<dbReference type="PANTHER" id="PTHR30472:SF1">
    <property type="entry name" value="FE(3+) DICITRATE TRANSPORT SYSTEM PERMEASE PROTEIN FECC-RELATED"/>
    <property type="match status" value="1"/>
</dbReference>
<dbReference type="SUPFAM" id="SSF81345">
    <property type="entry name" value="ABC transporter involved in vitamin B12 uptake, BtuC"/>
    <property type="match status" value="1"/>
</dbReference>
<keyword evidence="6 8" id="KW-1133">Transmembrane helix</keyword>
<comment type="subcellular location">
    <subcellularLocation>
        <location evidence="1">Cell membrane</location>
        <topology evidence="1">Multi-pass membrane protein</topology>
    </subcellularLocation>
</comment>
<feature type="transmembrane region" description="Helical" evidence="8">
    <location>
        <begin position="135"/>
        <end position="154"/>
    </location>
</feature>
<evidence type="ECO:0000256" key="6">
    <source>
        <dbReference type="ARBA" id="ARBA00022989"/>
    </source>
</evidence>
<evidence type="ECO:0000256" key="3">
    <source>
        <dbReference type="ARBA" id="ARBA00022448"/>
    </source>
</evidence>
<dbReference type="KEGG" id="celz:E5225_04730"/>
<feature type="transmembrane region" description="Helical" evidence="8">
    <location>
        <begin position="326"/>
        <end position="343"/>
    </location>
</feature>
<evidence type="ECO:0000256" key="2">
    <source>
        <dbReference type="ARBA" id="ARBA00007935"/>
    </source>
</evidence>
<comment type="similarity">
    <text evidence="2">Belongs to the binding-protein-dependent transport system permease family. FecCD subfamily.</text>
</comment>
<feature type="transmembrane region" description="Helical" evidence="8">
    <location>
        <begin position="108"/>
        <end position="129"/>
    </location>
</feature>
<feature type="transmembrane region" description="Helical" evidence="8">
    <location>
        <begin position="25"/>
        <end position="45"/>
    </location>
</feature>
<dbReference type="Proteomes" id="UP000296469">
    <property type="component" value="Chromosome"/>
</dbReference>
<keyword evidence="7 8" id="KW-0472">Membrane</keyword>
<evidence type="ECO:0000256" key="8">
    <source>
        <dbReference type="SAM" id="Phobius"/>
    </source>
</evidence>
<keyword evidence="10" id="KW-1185">Reference proteome</keyword>
<feature type="transmembrane region" description="Helical" evidence="8">
    <location>
        <begin position="166"/>
        <end position="189"/>
    </location>
</feature>
<protein>
    <submittedName>
        <fullName evidence="9">Iron ABC transporter permease</fullName>
    </submittedName>
</protein>
<keyword evidence="5 8" id="KW-0812">Transmembrane</keyword>
<dbReference type="AlphaFoldDB" id="A0A4P7SIR4"/>
<feature type="transmembrane region" description="Helical" evidence="8">
    <location>
        <begin position="252"/>
        <end position="276"/>
    </location>
</feature>
<sequence length="350" mass="35176">MTSTSPAPTPAPPTGRRPASARRRALGLVVCVVALVVACLLSVSFGSRVVGWSDVVAGLLHPDPDDIAQAAVASRVPRTVLGLLVGAALGLAGAVMQGLTRNPLADPGILGVSFGASLFVVVGIAWFGLSTLTGYVWVAFAGAGATMALVYAVGSAGRGGATPLKLALAGAAVTAAVSSMISMVLLTRTDVLNTFRFWQVGSLGRADTSAILTILPFLLVGGVLAVAVARGLDALALGDDLATGLGQHTGTVRALGALAAVLLSGAAVAVAGPIAFIGLVMPHLARGFTGPSHRWVLPYAALFGGVLLVGADVLGRVVARPQELEVGIMTALLGAPVLIAIVRRSKVREL</sequence>
<keyword evidence="4" id="KW-1003">Cell membrane</keyword>
<evidence type="ECO:0000313" key="9">
    <source>
        <dbReference type="EMBL" id="QCB92966.1"/>
    </source>
</evidence>
<dbReference type="CDD" id="cd06550">
    <property type="entry name" value="TM_ABC_iron-siderophores_like"/>
    <property type="match status" value="1"/>
</dbReference>
<keyword evidence="3" id="KW-0813">Transport</keyword>
<feature type="transmembrane region" description="Helical" evidence="8">
    <location>
        <begin position="79"/>
        <end position="96"/>
    </location>
</feature>
<dbReference type="GO" id="GO:0005886">
    <property type="term" value="C:plasma membrane"/>
    <property type="evidence" value="ECO:0007669"/>
    <property type="project" value="UniProtKB-SubCell"/>
</dbReference>
<gene>
    <name evidence="9" type="ORF">E5225_04730</name>
</gene>
<evidence type="ECO:0000256" key="7">
    <source>
        <dbReference type="ARBA" id="ARBA00023136"/>
    </source>
</evidence>
<dbReference type="Pfam" id="PF01032">
    <property type="entry name" value="FecCD"/>
    <property type="match status" value="1"/>
</dbReference>
<organism evidence="9 10">
    <name type="scientific">Cellulomonas shaoxiangyii</name>
    <dbReference type="NCBI Taxonomy" id="2566013"/>
    <lineage>
        <taxon>Bacteria</taxon>
        <taxon>Bacillati</taxon>
        <taxon>Actinomycetota</taxon>
        <taxon>Actinomycetes</taxon>
        <taxon>Micrococcales</taxon>
        <taxon>Cellulomonadaceae</taxon>
        <taxon>Cellulomonas</taxon>
    </lineage>
</organism>
<evidence type="ECO:0000313" key="10">
    <source>
        <dbReference type="Proteomes" id="UP000296469"/>
    </source>
</evidence>
<dbReference type="GO" id="GO:0033214">
    <property type="term" value="P:siderophore-iron import into cell"/>
    <property type="evidence" value="ECO:0007669"/>
    <property type="project" value="TreeGrafter"/>
</dbReference>
<dbReference type="PANTHER" id="PTHR30472">
    <property type="entry name" value="FERRIC ENTEROBACTIN TRANSPORT SYSTEM PERMEASE PROTEIN"/>
    <property type="match status" value="1"/>
</dbReference>